<evidence type="ECO:0000256" key="3">
    <source>
        <dbReference type="ARBA" id="ARBA00022553"/>
    </source>
</evidence>
<dbReference type="EMBL" id="BAAASK010000026">
    <property type="protein sequence ID" value="GAA2697896.1"/>
    <property type="molecule type" value="Genomic_DNA"/>
</dbReference>
<dbReference type="Gene3D" id="1.20.5.1930">
    <property type="match status" value="1"/>
</dbReference>
<dbReference type="InterPro" id="IPR011712">
    <property type="entry name" value="Sig_transdc_His_kin_sub3_dim/P"/>
</dbReference>
<keyword evidence="12" id="KW-1185">Reference proteome</keyword>
<evidence type="ECO:0000313" key="12">
    <source>
        <dbReference type="Proteomes" id="UP001499989"/>
    </source>
</evidence>
<evidence type="ECO:0000256" key="5">
    <source>
        <dbReference type="ARBA" id="ARBA00022741"/>
    </source>
</evidence>
<keyword evidence="5" id="KW-0547">Nucleotide-binding</keyword>
<dbReference type="InterPro" id="IPR036890">
    <property type="entry name" value="HATPase_C_sf"/>
</dbReference>
<keyword evidence="7" id="KW-0067">ATP-binding</keyword>
<feature type="domain" description="Signal transduction histidine kinase subgroup 3 dimerisation and phosphoacceptor" evidence="10">
    <location>
        <begin position="193"/>
        <end position="258"/>
    </location>
</feature>
<evidence type="ECO:0000259" key="9">
    <source>
        <dbReference type="Pfam" id="PF02518"/>
    </source>
</evidence>
<comment type="caution">
    <text evidence="11">The sequence shown here is derived from an EMBL/GenBank/DDBJ whole genome shotgun (WGS) entry which is preliminary data.</text>
</comment>
<keyword evidence="3" id="KW-0597">Phosphoprotein</keyword>
<dbReference type="Pfam" id="PF02518">
    <property type="entry name" value="HATPase_c"/>
    <property type="match status" value="1"/>
</dbReference>
<dbReference type="PANTHER" id="PTHR24421:SF10">
    <property type="entry name" value="NITRATE_NITRITE SENSOR PROTEIN NARQ"/>
    <property type="match status" value="1"/>
</dbReference>
<dbReference type="Gene3D" id="3.30.565.10">
    <property type="entry name" value="Histidine kinase-like ATPase, C-terminal domain"/>
    <property type="match status" value="1"/>
</dbReference>
<dbReference type="PANTHER" id="PTHR24421">
    <property type="entry name" value="NITRATE/NITRITE SENSOR PROTEIN NARX-RELATED"/>
    <property type="match status" value="1"/>
</dbReference>
<dbReference type="RefSeq" id="WP_344572253.1">
    <property type="nucleotide sequence ID" value="NZ_BAAASK010000026.1"/>
</dbReference>
<sequence>MIVEPRQWIRRHPRVADSTLAVLLFAVTLVSTTWEQPPYVRQWPPLPALAVSALSAGMFLQHRRHPRLTLVATTTCSAVLGVLAPTSGYQFGSTVASTAMAALVSLAWRTDQRATGRYTAVCVLTLFAASAVRTSDGIHVQPDEVGLVAIVLLAAAVADSARSRRDYVAAVEARAELAERTREDEARHRVAAERMRIARELHDVVAHHITLAHTQAATADYLLTTRPDRAGPAMSHLVPTLATALQELRATVGLLRHNGHEGPLEPAPGLARLPALLASFAHAGLTVHRTDDGPEQQLTPGVDLTAFRIIQESLTNVTKHAGTPAARLRLTYTGDLLTITVSDDGPPRTVADTAVGHGLIGMRERARAAGGRLCAGPRPDHGFEVIAELPTGTAHPARPSLTDHGDVR</sequence>
<gene>
    <name evidence="11" type="ORF">GCM10010310_62750</name>
</gene>
<reference evidence="11 12" key="1">
    <citation type="journal article" date="2019" name="Int. J. Syst. Evol. Microbiol.">
        <title>The Global Catalogue of Microorganisms (GCM) 10K type strain sequencing project: providing services to taxonomists for standard genome sequencing and annotation.</title>
        <authorList>
            <consortium name="The Broad Institute Genomics Platform"/>
            <consortium name="The Broad Institute Genome Sequencing Center for Infectious Disease"/>
            <person name="Wu L."/>
            <person name="Ma J."/>
        </authorList>
    </citation>
    <scope>NUCLEOTIDE SEQUENCE [LARGE SCALE GENOMIC DNA]</scope>
    <source>
        <strain evidence="11 12">JCM 4531</strain>
    </source>
</reference>
<protein>
    <recommendedName>
        <fullName evidence="2">histidine kinase</fullName>
        <ecNumber evidence="2">2.7.13.3</ecNumber>
    </recommendedName>
</protein>
<evidence type="ECO:0000256" key="4">
    <source>
        <dbReference type="ARBA" id="ARBA00022679"/>
    </source>
</evidence>
<dbReference type="GO" id="GO:0016301">
    <property type="term" value="F:kinase activity"/>
    <property type="evidence" value="ECO:0007669"/>
    <property type="project" value="UniProtKB-KW"/>
</dbReference>
<dbReference type="InterPro" id="IPR003594">
    <property type="entry name" value="HATPase_dom"/>
</dbReference>
<evidence type="ECO:0000256" key="6">
    <source>
        <dbReference type="ARBA" id="ARBA00022777"/>
    </source>
</evidence>
<evidence type="ECO:0000256" key="2">
    <source>
        <dbReference type="ARBA" id="ARBA00012438"/>
    </source>
</evidence>
<name>A0ABN3TBL8_9ACTN</name>
<dbReference type="InterPro" id="IPR050482">
    <property type="entry name" value="Sensor_HK_TwoCompSys"/>
</dbReference>
<evidence type="ECO:0000256" key="7">
    <source>
        <dbReference type="ARBA" id="ARBA00022840"/>
    </source>
</evidence>
<keyword evidence="6 11" id="KW-0418">Kinase</keyword>
<dbReference type="SUPFAM" id="SSF55874">
    <property type="entry name" value="ATPase domain of HSP90 chaperone/DNA topoisomerase II/histidine kinase"/>
    <property type="match status" value="1"/>
</dbReference>
<evidence type="ECO:0000256" key="1">
    <source>
        <dbReference type="ARBA" id="ARBA00000085"/>
    </source>
</evidence>
<dbReference type="CDD" id="cd16917">
    <property type="entry name" value="HATPase_UhpB-NarQ-NarX-like"/>
    <property type="match status" value="1"/>
</dbReference>
<dbReference type="Proteomes" id="UP001499989">
    <property type="component" value="Unassembled WGS sequence"/>
</dbReference>
<keyword evidence="4" id="KW-0808">Transferase</keyword>
<keyword evidence="8" id="KW-0902">Two-component regulatory system</keyword>
<dbReference type="EC" id="2.7.13.3" evidence="2"/>
<accession>A0ABN3TBL8</accession>
<proteinExistence type="predicted"/>
<dbReference type="Pfam" id="PF07730">
    <property type="entry name" value="HisKA_3"/>
    <property type="match status" value="1"/>
</dbReference>
<organism evidence="11 12">
    <name type="scientific">Streptomyces violaceolatus</name>
    <dbReference type="NCBI Taxonomy" id="67378"/>
    <lineage>
        <taxon>Bacteria</taxon>
        <taxon>Bacillati</taxon>
        <taxon>Actinomycetota</taxon>
        <taxon>Actinomycetes</taxon>
        <taxon>Kitasatosporales</taxon>
        <taxon>Streptomycetaceae</taxon>
        <taxon>Streptomyces</taxon>
        <taxon>Streptomyces violaceoruber group</taxon>
    </lineage>
</organism>
<evidence type="ECO:0000259" key="10">
    <source>
        <dbReference type="Pfam" id="PF07730"/>
    </source>
</evidence>
<evidence type="ECO:0000313" key="11">
    <source>
        <dbReference type="EMBL" id="GAA2697896.1"/>
    </source>
</evidence>
<feature type="domain" description="Histidine kinase/HSP90-like ATPase" evidence="9">
    <location>
        <begin position="305"/>
        <end position="391"/>
    </location>
</feature>
<evidence type="ECO:0000256" key="8">
    <source>
        <dbReference type="ARBA" id="ARBA00023012"/>
    </source>
</evidence>
<comment type="catalytic activity">
    <reaction evidence="1">
        <text>ATP + protein L-histidine = ADP + protein N-phospho-L-histidine.</text>
        <dbReference type="EC" id="2.7.13.3"/>
    </reaction>
</comment>